<dbReference type="PANTHER" id="PTHR43877">
    <property type="entry name" value="AMINOALKYLPHOSPHONATE N-ACETYLTRANSFERASE-RELATED-RELATED"/>
    <property type="match status" value="1"/>
</dbReference>
<feature type="domain" description="N-acetyltransferase" evidence="3">
    <location>
        <begin position="7"/>
        <end position="160"/>
    </location>
</feature>
<keyword evidence="2" id="KW-0012">Acyltransferase</keyword>
<accession>A0A0F0GZG4</accession>
<dbReference type="PANTHER" id="PTHR43877:SF2">
    <property type="entry name" value="AMINOALKYLPHOSPHONATE N-ACETYLTRANSFERASE-RELATED"/>
    <property type="match status" value="1"/>
</dbReference>
<dbReference type="Pfam" id="PF00583">
    <property type="entry name" value="Acetyltransf_1"/>
    <property type="match status" value="1"/>
</dbReference>
<reference evidence="4 5" key="1">
    <citation type="submission" date="2015-02" db="EMBL/GenBank/DDBJ databases">
        <authorList>
            <person name="Ju K.-S."/>
            <person name="Doroghazi J.R."/>
            <person name="Metcalf W."/>
        </authorList>
    </citation>
    <scope>NUCLEOTIDE SEQUENCE [LARGE SCALE GENOMIC DNA]</scope>
    <source>
        <strain evidence="4 5">NRRL B-16140</strain>
    </source>
</reference>
<comment type="caution">
    <text evidence="4">The sequence shown here is derived from an EMBL/GenBank/DDBJ whole genome shotgun (WGS) entry which is preliminary data.</text>
</comment>
<evidence type="ECO:0000313" key="5">
    <source>
        <dbReference type="Proteomes" id="UP000033393"/>
    </source>
</evidence>
<evidence type="ECO:0000313" key="4">
    <source>
        <dbReference type="EMBL" id="KJK47951.1"/>
    </source>
</evidence>
<dbReference type="Proteomes" id="UP000033393">
    <property type="component" value="Unassembled WGS sequence"/>
</dbReference>
<organism evidence="4 5">
    <name type="scientific">Lentzea aerocolonigenes</name>
    <name type="common">Lechevalieria aerocolonigenes</name>
    <name type="synonym">Saccharothrix aerocolonigenes</name>
    <dbReference type="NCBI Taxonomy" id="68170"/>
    <lineage>
        <taxon>Bacteria</taxon>
        <taxon>Bacillati</taxon>
        <taxon>Actinomycetota</taxon>
        <taxon>Actinomycetes</taxon>
        <taxon>Pseudonocardiales</taxon>
        <taxon>Pseudonocardiaceae</taxon>
        <taxon>Lentzea</taxon>
    </lineage>
</organism>
<evidence type="ECO:0000256" key="1">
    <source>
        <dbReference type="ARBA" id="ARBA00022679"/>
    </source>
</evidence>
<keyword evidence="1" id="KW-0808">Transferase</keyword>
<evidence type="ECO:0000256" key="2">
    <source>
        <dbReference type="ARBA" id="ARBA00023315"/>
    </source>
</evidence>
<gene>
    <name evidence="4" type="ORF">UK23_18730</name>
</gene>
<dbReference type="GO" id="GO:0016747">
    <property type="term" value="F:acyltransferase activity, transferring groups other than amino-acyl groups"/>
    <property type="evidence" value="ECO:0007669"/>
    <property type="project" value="InterPro"/>
</dbReference>
<dbReference type="InterPro" id="IPR016181">
    <property type="entry name" value="Acyl_CoA_acyltransferase"/>
</dbReference>
<protein>
    <recommendedName>
        <fullName evidence="3">N-acetyltransferase domain-containing protein</fullName>
    </recommendedName>
</protein>
<dbReference type="Gene3D" id="3.40.630.30">
    <property type="match status" value="1"/>
</dbReference>
<dbReference type="EMBL" id="JYJG01000121">
    <property type="protein sequence ID" value="KJK47951.1"/>
    <property type="molecule type" value="Genomic_DNA"/>
</dbReference>
<dbReference type="PROSITE" id="PS51186">
    <property type="entry name" value="GNAT"/>
    <property type="match status" value="1"/>
</dbReference>
<dbReference type="AlphaFoldDB" id="A0A0F0GZG4"/>
<sequence length="160" mass="17429">MSPVVRTYIRPATRDDIPALVQLRLTNAERHVELDPSLFRVPSTDAVREHFEKTFDSGLFTVAEVDGEVVGMAEVVLLPPPPDHQILVPRRNADIHTVVLDGFRGRGIGKALVAAAQEVATAHGAWTLFATIFATNQEAVAFYSESGFGPRGILLARPCD</sequence>
<name>A0A0F0GZG4_LENAE</name>
<proteinExistence type="predicted"/>
<evidence type="ECO:0000259" key="3">
    <source>
        <dbReference type="PROSITE" id="PS51186"/>
    </source>
</evidence>
<keyword evidence="5" id="KW-1185">Reference proteome</keyword>
<dbReference type="InterPro" id="IPR050832">
    <property type="entry name" value="Bact_Acetyltransf"/>
</dbReference>
<dbReference type="CDD" id="cd04301">
    <property type="entry name" value="NAT_SF"/>
    <property type="match status" value="1"/>
</dbReference>
<dbReference type="InterPro" id="IPR000182">
    <property type="entry name" value="GNAT_dom"/>
</dbReference>
<dbReference type="PATRIC" id="fig|68170.10.peg.4649"/>
<dbReference type="SUPFAM" id="SSF55729">
    <property type="entry name" value="Acyl-CoA N-acyltransferases (Nat)"/>
    <property type="match status" value="1"/>
</dbReference>